<evidence type="ECO:0000256" key="6">
    <source>
        <dbReference type="ARBA" id="ARBA00022536"/>
    </source>
</evidence>
<comment type="function">
    <text evidence="1">Binds to WNT proteins and inhibits their activities. May be involved in mesoderm segmentation.</text>
</comment>
<keyword evidence="7" id="KW-0879">Wnt signaling pathway</keyword>
<dbReference type="Pfam" id="PF00008">
    <property type="entry name" value="EGF"/>
    <property type="match status" value="1"/>
</dbReference>
<reference evidence="17 18" key="1">
    <citation type="submission" date="2020-02" db="EMBL/GenBank/DDBJ databases">
        <title>Esox lucius (northern pike) genome, fEsoLuc1, primary haplotype.</title>
        <authorList>
            <person name="Myers G."/>
            <person name="Karagic N."/>
            <person name="Meyer A."/>
            <person name="Pippel M."/>
            <person name="Reichard M."/>
            <person name="Winkler S."/>
            <person name="Tracey A."/>
            <person name="Sims Y."/>
            <person name="Howe K."/>
            <person name="Rhie A."/>
            <person name="Formenti G."/>
            <person name="Durbin R."/>
            <person name="Fedrigo O."/>
            <person name="Jarvis E.D."/>
        </authorList>
    </citation>
    <scope>NUCLEOTIDE SEQUENCE [LARGE SCALE GENOMIC DNA]</scope>
</reference>
<keyword evidence="6 12" id="KW-0245">EGF-like domain</keyword>
<dbReference type="GO" id="GO:0005576">
    <property type="term" value="C:extracellular region"/>
    <property type="evidence" value="ECO:0007669"/>
    <property type="project" value="UniProtKB-SubCell"/>
</dbReference>
<evidence type="ECO:0000256" key="1">
    <source>
        <dbReference type="ARBA" id="ARBA00003309"/>
    </source>
</evidence>
<evidence type="ECO:0000256" key="2">
    <source>
        <dbReference type="ARBA" id="ARBA00004613"/>
    </source>
</evidence>
<keyword evidence="9" id="KW-0677">Repeat</keyword>
<feature type="disulfide bond" evidence="12">
    <location>
        <begin position="264"/>
        <end position="273"/>
    </location>
</feature>
<evidence type="ECO:0000256" key="7">
    <source>
        <dbReference type="ARBA" id="ARBA00022687"/>
    </source>
</evidence>
<keyword evidence="18" id="KW-1185">Reference proteome</keyword>
<protein>
    <recommendedName>
        <fullName evidence="3">Wnt inhibitory factor 1</fullName>
    </recommendedName>
</protein>
<dbReference type="FunFam" id="2.60.40.2170:FF:000001">
    <property type="entry name" value="WNT inhibitory factor 1"/>
    <property type="match status" value="1"/>
</dbReference>
<evidence type="ECO:0000256" key="3">
    <source>
        <dbReference type="ARBA" id="ARBA00013854"/>
    </source>
</evidence>
<dbReference type="PROSITE" id="PS50814">
    <property type="entry name" value="WIF"/>
    <property type="match status" value="1"/>
</dbReference>
<dbReference type="PROSITE" id="PS50026">
    <property type="entry name" value="EGF_3"/>
    <property type="match status" value="3"/>
</dbReference>
<evidence type="ECO:0000256" key="10">
    <source>
        <dbReference type="ARBA" id="ARBA00023157"/>
    </source>
</evidence>
<evidence type="ECO:0000259" key="15">
    <source>
        <dbReference type="PROSITE" id="PS50026"/>
    </source>
</evidence>
<dbReference type="Proteomes" id="UP000265140">
    <property type="component" value="Chromosome 14"/>
</dbReference>
<dbReference type="InterPro" id="IPR000742">
    <property type="entry name" value="EGF"/>
</dbReference>
<dbReference type="Gene3D" id="2.10.25.10">
    <property type="entry name" value="Laminin"/>
    <property type="match status" value="2"/>
</dbReference>
<dbReference type="Pfam" id="PF12661">
    <property type="entry name" value="hEGF"/>
    <property type="match status" value="1"/>
</dbReference>
<comment type="caution">
    <text evidence="12">Lacks conserved residue(s) required for the propagation of feature annotation.</text>
</comment>
<feature type="compositionally biased region" description="Polar residues" evidence="13">
    <location>
        <begin position="349"/>
        <end position="364"/>
    </location>
</feature>
<feature type="domain" description="EGF-like" evidence="15">
    <location>
        <begin position="242"/>
        <end position="274"/>
    </location>
</feature>
<feature type="disulfide bond" evidence="12">
    <location>
        <begin position="200"/>
        <end position="209"/>
    </location>
</feature>
<evidence type="ECO:0000256" key="11">
    <source>
        <dbReference type="ARBA" id="ARBA00023180"/>
    </source>
</evidence>
<reference evidence="17" key="3">
    <citation type="submission" date="2025-09" db="UniProtKB">
        <authorList>
            <consortium name="Ensembl"/>
        </authorList>
    </citation>
    <scope>IDENTIFICATION</scope>
</reference>
<evidence type="ECO:0000256" key="13">
    <source>
        <dbReference type="SAM" id="MobiDB-lite"/>
    </source>
</evidence>
<dbReference type="PROSITE" id="PS01186">
    <property type="entry name" value="EGF_2"/>
    <property type="match status" value="3"/>
</dbReference>
<feature type="disulfide bond" evidence="12">
    <location>
        <begin position="246"/>
        <end position="256"/>
    </location>
</feature>
<dbReference type="InterPro" id="IPR013111">
    <property type="entry name" value="EGF_extracell"/>
</dbReference>
<dbReference type="InterPro" id="IPR003306">
    <property type="entry name" value="WIF"/>
</dbReference>
<dbReference type="GeneTree" id="ENSGT00940000160401"/>
<dbReference type="AlphaFoldDB" id="A0AAY5KA00"/>
<reference evidence="17" key="2">
    <citation type="submission" date="2025-08" db="UniProtKB">
        <authorList>
            <consortium name="Ensembl"/>
        </authorList>
    </citation>
    <scope>IDENTIFICATION</scope>
</reference>
<sequence length="388" mass="42308">MSATETQSPFLSPFKTCFLILLGGLLSNAVQDQGSLYMWIDANQARILIGFEEDILIVSEGKMAPFTTDFRKAQQRMPAIPVNIQHVNFTWQATKQAEYFYEFQALRSLDLDVMDNPTVNVPLLGSVPHKPSVVQVGFPCLGEQDGVAAFEVTILVMDAGGNIILRTPHNAIFFKTCQRAKCPGGCRNGGFCNARQVCECQDGFYGPHCEKALCLPRCLNGGLCMSPGLCICPPGYYGDSCDKANCSTICLNGGTCFHPGKCICSPGFEGARCENSKCRQPCRNGGRCSGKNKCKCAKGFHGDLCSKAVCEPSCGAQGTCVEPNKCQCKEGWHGRHCYKRYRGEAPNTPRLSSAPKQKPPQHTSSVKEVKEVKEVPEANRLADSNYVV</sequence>
<proteinExistence type="predicted"/>
<dbReference type="SUPFAM" id="SSF57196">
    <property type="entry name" value="EGF/Laminin"/>
    <property type="match status" value="1"/>
</dbReference>
<keyword evidence="4" id="KW-0217">Developmental protein</keyword>
<dbReference type="PANTHER" id="PTHR14949">
    <property type="entry name" value="EGF-LIKE-DOMAIN, MULTIPLE 7, 8"/>
    <property type="match status" value="1"/>
</dbReference>
<dbReference type="PROSITE" id="PS00022">
    <property type="entry name" value="EGF_1"/>
    <property type="match status" value="3"/>
</dbReference>
<dbReference type="GO" id="GO:0009986">
    <property type="term" value="C:cell surface"/>
    <property type="evidence" value="ECO:0007669"/>
    <property type="project" value="TreeGrafter"/>
</dbReference>
<dbReference type="GeneID" id="105027088"/>
<dbReference type="FunFam" id="2.10.25.10:FF:000020">
    <property type="entry name" value="Latent-transforming growth factor beta-binding protein 1"/>
    <property type="match status" value="1"/>
</dbReference>
<organism evidence="17 18">
    <name type="scientific">Esox lucius</name>
    <name type="common">Northern pike</name>
    <dbReference type="NCBI Taxonomy" id="8010"/>
    <lineage>
        <taxon>Eukaryota</taxon>
        <taxon>Metazoa</taxon>
        <taxon>Chordata</taxon>
        <taxon>Craniata</taxon>
        <taxon>Vertebrata</taxon>
        <taxon>Euteleostomi</taxon>
        <taxon>Actinopterygii</taxon>
        <taxon>Neopterygii</taxon>
        <taxon>Teleostei</taxon>
        <taxon>Protacanthopterygii</taxon>
        <taxon>Esociformes</taxon>
        <taxon>Esocidae</taxon>
        <taxon>Esox</taxon>
    </lineage>
</organism>
<keyword evidence="5" id="KW-0964">Secreted</keyword>
<comment type="subcellular location">
    <subcellularLocation>
        <location evidence="2">Secreted</location>
    </subcellularLocation>
</comment>
<evidence type="ECO:0000256" key="9">
    <source>
        <dbReference type="ARBA" id="ARBA00022737"/>
    </source>
</evidence>
<dbReference type="Ensembl" id="ENSELUT00000108251.1">
    <property type="protein sequence ID" value="ENSELUP00000085873.1"/>
    <property type="gene ID" value="ENSELUG00000012238.3"/>
</dbReference>
<keyword evidence="10 12" id="KW-1015">Disulfide bond</keyword>
<evidence type="ECO:0000256" key="4">
    <source>
        <dbReference type="ARBA" id="ARBA00022473"/>
    </source>
</evidence>
<evidence type="ECO:0000259" key="16">
    <source>
        <dbReference type="PROSITE" id="PS50814"/>
    </source>
</evidence>
<dbReference type="InterPro" id="IPR038677">
    <property type="entry name" value="WIF_sf"/>
</dbReference>
<evidence type="ECO:0000256" key="12">
    <source>
        <dbReference type="PROSITE-ProRule" id="PRU00076"/>
    </source>
</evidence>
<keyword evidence="11" id="KW-0325">Glycoprotein</keyword>
<feature type="compositionally biased region" description="Basic and acidic residues" evidence="13">
    <location>
        <begin position="365"/>
        <end position="377"/>
    </location>
</feature>
<dbReference type="InterPro" id="IPR050969">
    <property type="entry name" value="Dev_Signal_Modulators"/>
</dbReference>
<name>A0AAY5KA00_ESOLU</name>
<feature type="domain" description="EGF-like" evidence="15">
    <location>
        <begin position="178"/>
        <end position="210"/>
    </location>
</feature>
<feature type="domain" description="EGF-like" evidence="15">
    <location>
        <begin position="275"/>
        <end position="306"/>
    </location>
</feature>
<keyword evidence="8 14" id="KW-0732">Signal</keyword>
<dbReference type="GO" id="GO:0016055">
    <property type="term" value="P:Wnt signaling pathway"/>
    <property type="evidence" value="ECO:0007669"/>
    <property type="project" value="UniProtKB-KW"/>
</dbReference>
<dbReference type="InterPro" id="IPR013309">
    <property type="entry name" value="Wnt-inh"/>
</dbReference>
<dbReference type="SMART" id="SM00469">
    <property type="entry name" value="WIF"/>
    <property type="match status" value="1"/>
</dbReference>
<dbReference type="PRINTS" id="PR01901">
    <property type="entry name" value="WIFPROTEIN"/>
</dbReference>
<dbReference type="KEGG" id="els:105027088"/>
<dbReference type="CTD" id="11197"/>
<feature type="disulfide bond" evidence="12">
    <location>
        <begin position="182"/>
        <end position="192"/>
    </location>
</feature>
<feature type="signal peptide" evidence="14">
    <location>
        <begin position="1"/>
        <end position="29"/>
    </location>
</feature>
<dbReference type="RefSeq" id="XP_010897295.1">
    <property type="nucleotide sequence ID" value="XM_010898993.3"/>
</dbReference>
<accession>A0AAY5KA00</accession>
<feature type="chain" id="PRO_5044240186" description="Wnt inhibitory factor 1" evidence="14">
    <location>
        <begin position="30"/>
        <end position="388"/>
    </location>
</feature>
<dbReference type="Pfam" id="PF02019">
    <property type="entry name" value="WIF"/>
    <property type="match status" value="1"/>
</dbReference>
<dbReference type="GO" id="GO:0005102">
    <property type="term" value="F:signaling receptor binding"/>
    <property type="evidence" value="ECO:0007669"/>
    <property type="project" value="TreeGrafter"/>
</dbReference>
<feature type="disulfide bond" evidence="12">
    <location>
        <begin position="296"/>
        <end position="305"/>
    </location>
</feature>
<feature type="disulfide bond" evidence="12">
    <location>
        <begin position="278"/>
        <end position="288"/>
    </location>
</feature>
<evidence type="ECO:0000313" key="18">
    <source>
        <dbReference type="Proteomes" id="UP000265140"/>
    </source>
</evidence>
<feature type="domain" description="WIF" evidence="16">
    <location>
        <begin position="38"/>
        <end position="177"/>
    </location>
</feature>
<evidence type="ECO:0000256" key="5">
    <source>
        <dbReference type="ARBA" id="ARBA00022525"/>
    </source>
</evidence>
<evidence type="ECO:0000256" key="14">
    <source>
        <dbReference type="SAM" id="SignalP"/>
    </source>
</evidence>
<evidence type="ECO:0000313" key="17">
    <source>
        <dbReference type="Ensembl" id="ENSELUP00000085873.1"/>
    </source>
</evidence>
<dbReference type="Pfam" id="PF07974">
    <property type="entry name" value="EGF_2"/>
    <property type="match status" value="2"/>
</dbReference>
<dbReference type="PANTHER" id="PTHR14949:SF32">
    <property type="entry name" value="WNT INHIBITORY FACTOR 1"/>
    <property type="match status" value="1"/>
</dbReference>
<feature type="region of interest" description="Disordered" evidence="13">
    <location>
        <begin position="347"/>
        <end position="388"/>
    </location>
</feature>
<gene>
    <name evidence="17" type="primary">WIF1</name>
</gene>
<dbReference type="SMART" id="SM00181">
    <property type="entry name" value="EGF"/>
    <property type="match status" value="5"/>
</dbReference>
<dbReference type="Gene3D" id="2.60.40.2170">
    <property type="entry name" value="Wnt, WIF domain"/>
    <property type="match status" value="1"/>
</dbReference>
<evidence type="ECO:0000256" key="8">
    <source>
        <dbReference type="ARBA" id="ARBA00022729"/>
    </source>
</evidence>
<dbReference type="InterPro" id="IPR013032">
    <property type="entry name" value="EGF-like_CS"/>
</dbReference>